<dbReference type="NCBIfam" id="TIGR01898">
    <property type="entry name" value="cas_TM1791_cmr6"/>
    <property type="match status" value="1"/>
</dbReference>
<dbReference type="Pfam" id="PF03787">
    <property type="entry name" value="RAMPs"/>
    <property type="match status" value="1"/>
</dbReference>
<comment type="caution">
    <text evidence="4">The sequence shown here is derived from an EMBL/GenBank/DDBJ whole genome shotgun (WGS) entry which is preliminary data.</text>
</comment>
<dbReference type="PANTHER" id="PTHR39965:SF1">
    <property type="entry name" value="CRISPR SYSTEM CMR SUBUNIT CMR6"/>
    <property type="match status" value="1"/>
</dbReference>
<organism evidence="4 5">
    <name type="scientific">Allorhodopirellula heiligendammensis</name>
    <dbReference type="NCBI Taxonomy" id="2714739"/>
    <lineage>
        <taxon>Bacteria</taxon>
        <taxon>Pseudomonadati</taxon>
        <taxon>Planctomycetota</taxon>
        <taxon>Planctomycetia</taxon>
        <taxon>Pirellulales</taxon>
        <taxon>Pirellulaceae</taxon>
        <taxon>Allorhodopirellula</taxon>
    </lineage>
</organism>
<dbReference type="EMBL" id="SJPU01000001">
    <property type="protein sequence ID" value="TWU17956.1"/>
    <property type="molecule type" value="Genomic_DNA"/>
</dbReference>
<dbReference type="InterPro" id="IPR010172">
    <property type="entry name" value="CRISPR-assoc_prot_TM1791"/>
</dbReference>
<dbReference type="GO" id="GO:0051607">
    <property type="term" value="P:defense response to virus"/>
    <property type="evidence" value="ECO:0007669"/>
    <property type="project" value="UniProtKB-KW"/>
</dbReference>
<gene>
    <name evidence="4" type="ORF">Poly21_01080</name>
</gene>
<feature type="region of interest" description="Disordered" evidence="2">
    <location>
        <begin position="407"/>
        <end position="439"/>
    </location>
</feature>
<evidence type="ECO:0000313" key="4">
    <source>
        <dbReference type="EMBL" id="TWU17956.1"/>
    </source>
</evidence>
<dbReference type="InterPro" id="IPR005537">
    <property type="entry name" value="RAMP_III_fam"/>
</dbReference>
<evidence type="ECO:0000259" key="3">
    <source>
        <dbReference type="Pfam" id="PF03787"/>
    </source>
</evidence>
<sequence length="439" mass="49358">MNSLMQEKSGTPSYHSPLPRDLAEAAPWKHDTNGNLGLIFDKCGDAWTWDTTTGKVLVFNPPKDERAGKNRDWLDEFVAMANQRAGRSDGQLQNACDRQRRMIQQLGGGICYVRNESRFVTGMGRQHPLENGFSWHPTLGTPYLAGSGLKGMFRAWLRECGLGDQDSRIIQRCGGRGQIGELVFFDMLPLQRVRVVKEIMTPHYGDYYRKPSPGESRKPPGDWQSPNPISFLAVEADQPWQFGIAVRPMCDDNGVLLRSRERRERLGELIDKPVVGSESLLDGLDWVGLGAKTNIGMGCFTVDSEIERKIEVEEETARRQRDAAIEEARKAAEFTESLASASPQLQALMKQQRAESWTRAADDQKMTQGILDFAKSNPDPPQDCLDWIRDFIESIPNYKGVWTNANAMQGKRNDKPKYGSPKGSKVRDIVNQLNPELES</sequence>
<proteinExistence type="predicted"/>
<protein>
    <recommendedName>
        <fullName evidence="3">CRISPR type III-associated protein domain-containing protein</fullName>
    </recommendedName>
</protein>
<feature type="domain" description="CRISPR type III-associated protein" evidence="3">
    <location>
        <begin position="117"/>
        <end position="300"/>
    </location>
</feature>
<evidence type="ECO:0000313" key="5">
    <source>
        <dbReference type="Proteomes" id="UP000319908"/>
    </source>
</evidence>
<dbReference type="AlphaFoldDB" id="A0A5C6C366"/>
<dbReference type="PANTHER" id="PTHR39965">
    <property type="entry name" value="CRISPR SYSTEM CMR SUBUNIT CMR6"/>
    <property type="match status" value="1"/>
</dbReference>
<keyword evidence="5" id="KW-1185">Reference proteome</keyword>
<evidence type="ECO:0000256" key="2">
    <source>
        <dbReference type="SAM" id="MobiDB-lite"/>
    </source>
</evidence>
<accession>A0A5C6C366</accession>
<reference evidence="4 5" key="1">
    <citation type="journal article" date="2020" name="Antonie Van Leeuwenhoek">
        <title>Rhodopirellula heiligendammensis sp. nov., Rhodopirellula pilleata sp. nov., and Rhodopirellula solitaria sp. nov. isolated from natural or artificial marine surfaces in Northern Germany and California, USA, and emended description of the genus Rhodopirellula.</title>
        <authorList>
            <person name="Kallscheuer N."/>
            <person name="Wiegand S."/>
            <person name="Jogler M."/>
            <person name="Boedeker C."/>
            <person name="Peeters S.H."/>
            <person name="Rast P."/>
            <person name="Heuer A."/>
            <person name="Jetten M.S.M."/>
            <person name="Rohde M."/>
            <person name="Jogler C."/>
        </authorList>
    </citation>
    <scope>NUCLEOTIDE SEQUENCE [LARGE SCALE GENOMIC DNA]</scope>
    <source>
        <strain evidence="4 5">Poly21</strain>
    </source>
</reference>
<evidence type="ECO:0000256" key="1">
    <source>
        <dbReference type="ARBA" id="ARBA00023118"/>
    </source>
</evidence>
<keyword evidence="1" id="KW-0051">Antiviral defense</keyword>
<name>A0A5C6C366_9BACT</name>
<dbReference type="RefSeq" id="WP_302117058.1">
    <property type="nucleotide sequence ID" value="NZ_SJPU01000001.1"/>
</dbReference>
<feature type="region of interest" description="Disordered" evidence="2">
    <location>
        <begin position="1"/>
        <end position="20"/>
    </location>
</feature>
<feature type="region of interest" description="Disordered" evidence="2">
    <location>
        <begin position="207"/>
        <end position="227"/>
    </location>
</feature>
<feature type="compositionally biased region" description="Polar residues" evidence="2">
    <location>
        <begin position="1"/>
        <end position="14"/>
    </location>
</feature>
<dbReference type="Proteomes" id="UP000319908">
    <property type="component" value="Unassembled WGS sequence"/>
</dbReference>